<proteinExistence type="predicted"/>
<sequence length="132" mass="15144">MREHFGPPAEEFERLARRALDTMPDHFRAELTSVVLKIEEFASREQLESVGIRSRWELSGLYQGRPLTERTIWESGGMPPVISLFRQPLLAEMYETGVGLAELVHHVVVHEAGHHFGFSDDDMHAIEDFEDD</sequence>
<evidence type="ECO:0000313" key="2">
    <source>
        <dbReference type="Proteomes" id="UP001343492"/>
    </source>
</evidence>
<protein>
    <submittedName>
        <fullName evidence="1">Metallopeptidase family protein</fullName>
    </submittedName>
</protein>
<dbReference type="InterPro" id="IPR010428">
    <property type="entry name" value="Zincin_1"/>
</dbReference>
<name>A0ABU7GGM0_9SPHN</name>
<keyword evidence="2" id="KW-1185">Reference proteome</keyword>
<dbReference type="Pfam" id="PF06262">
    <property type="entry name" value="Zincin_1"/>
    <property type="match status" value="1"/>
</dbReference>
<dbReference type="RefSeq" id="WP_354145338.1">
    <property type="nucleotide sequence ID" value="NZ_JAZDQV010000011.1"/>
</dbReference>
<dbReference type="Proteomes" id="UP001343492">
    <property type="component" value="Unassembled WGS sequence"/>
</dbReference>
<dbReference type="SUPFAM" id="SSF55486">
    <property type="entry name" value="Metalloproteases ('zincins'), catalytic domain"/>
    <property type="match status" value="1"/>
</dbReference>
<dbReference type="EMBL" id="JAZDQV010000011">
    <property type="protein sequence ID" value="MEE1878232.1"/>
    <property type="molecule type" value="Genomic_DNA"/>
</dbReference>
<reference evidence="1 2" key="1">
    <citation type="submission" date="2024-01" db="EMBL/GenBank/DDBJ databases">
        <title>The genome sequence of Erythrobacteraceae sp. strain 1XM1-14.</title>
        <authorList>
            <person name="Liu Y."/>
        </authorList>
    </citation>
    <scope>NUCLEOTIDE SEQUENCE [LARGE SCALE GENOMIC DNA]</scope>
    <source>
        <strain evidence="1 2">1XM1-14</strain>
    </source>
</reference>
<comment type="caution">
    <text evidence="1">The sequence shown here is derived from an EMBL/GenBank/DDBJ whole genome shotgun (WGS) entry which is preliminary data.</text>
</comment>
<dbReference type="Gene3D" id="3.30.2010.20">
    <property type="match status" value="1"/>
</dbReference>
<gene>
    <name evidence="1" type="ORF">VRS74_11115</name>
</gene>
<evidence type="ECO:0000313" key="1">
    <source>
        <dbReference type="EMBL" id="MEE1878232.1"/>
    </source>
</evidence>
<accession>A0ABU7GGM0</accession>
<dbReference type="CDD" id="cd12952">
    <property type="entry name" value="MMP_ACEL2062"/>
    <property type="match status" value="1"/>
</dbReference>
<organism evidence="1 2">
    <name type="scientific">Altererythrobacter litoralis</name>
    <dbReference type="NCBI Taxonomy" id="3113904"/>
    <lineage>
        <taxon>Bacteria</taxon>
        <taxon>Pseudomonadati</taxon>
        <taxon>Pseudomonadota</taxon>
        <taxon>Alphaproteobacteria</taxon>
        <taxon>Sphingomonadales</taxon>
        <taxon>Erythrobacteraceae</taxon>
        <taxon>Altererythrobacter</taxon>
    </lineage>
</organism>
<dbReference type="InterPro" id="IPR038555">
    <property type="entry name" value="Zincin_1_sf"/>
</dbReference>